<sequence>MDKKAFAKDDLCMPGVLHKASRSYQNITSGTGSKQHLGDVYGGVVNNTNNVYHNDKTFHDQLLDSLYFPGMHNYQTRTAGCMPLYMIVSAWLD</sequence>
<accession>A0A9Q9AM13</accession>
<name>A0A9Q9AM13_9PEZI</name>
<evidence type="ECO:0000313" key="2">
    <source>
        <dbReference type="Proteomes" id="UP001056384"/>
    </source>
</evidence>
<protein>
    <submittedName>
        <fullName evidence="1">Uncharacterized protein</fullName>
    </submittedName>
</protein>
<proteinExistence type="predicted"/>
<dbReference type="EMBL" id="CP099420">
    <property type="protein sequence ID" value="USW50544.1"/>
    <property type="molecule type" value="Genomic_DNA"/>
</dbReference>
<dbReference type="Proteomes" id="UP001056384">
    <property type="component" value="Chromosome 3"/>
</dbReference>
<gene>
    <name evidence="1" type="ORF">Slin15195_G038630</name>
</gene>
<dbReference type="AlphaFoldDB" id="A0A9Q9AM13"/>
<reference evidence="1" key="1">
    <citation type="submission" date="2022-06" db="EMBL/GenBank/DDBJ databases">
        <title>Complete genome sequences of two strains of the flax pathogen Septoria linicola.</title>
        <authorList>
            <person name="Lapalu N."/>
            <person name="Simon A."/>
            <person name="Demenou B."/>
            <person name="Paumier D."/>
            <person name="Guillot M.-P."/>
            <person name="Gout L."/>
            <person name="Valade R."/>
        </authorList>
    </citation>
    <scope>NUCLEOTIDE SEQUENCE</scope>
    <source>
        <strain evidence="1">SE15195</strain>
    </source>
</reference>
<evidence type="ECO:0000313" key="1">
    <source>
        <dbReference type="EMBL" id="USW50544.1"/>
    </source>
</evidence>
<keyword evidence="2" id="KW-1185">Reference proteome</keyword>
<organism evidence="1 2">
    <name type="scientific">Septoria linicola</name>
    <dbReference type="NCBI Taxonomy" id="215465"/>
    <lineage>
        <taxon>Eukaryota</taxon>
        <taxon>Fungi</taxon>
        <taxon>Dikarya</taxon>
        <taxon>Ascomycota</taxon>
        <taxon>Pezizomycotina</taxon>
        <taxon>Dothideomycetes</taxon>
        <taxon>Dothideomycetidae</taxon>
        <taxon>Mycosphaerellales</taxon>
        <taxon>Mycosphaerellaceae</taxon>
        <taxon>Septoria</taxon>
    </lineage>
</organism>